<dbReference type="EMBL" id="BAAASJ010000081">
    <property type="protein sequence ID" value="GAA2650251.1"/>
    <property type="molecule type" value="Genomic_DNA"/>
</dbReference>
<gene>
    <name evidence="2" type="ORF">GCM10010307_59780</name>
</gene>
<evidence type="ECO:0000256" key="1">
    <source>
        <dbReference type="SAM" id="MobiDB-lite"/>
    </source>
</evidence>
<evidence type="ECO:0000313" key="2">
    <source>
        <dbReference type="EMBL" id="GAA2650251.1"/>
    </source>
</evidence>
<keyword evidence="3" id="KW-1185">Reference proteome</keyword>
<protein>
    <submittedName>
        <fullName evidence="2">Uncharacterized protein</fullName>
    </submittedName>
</protein>
<feature type="region of interest" description="Disordered" evidence="1">
    <location>
        <begin position="1"/>
        <end position="21"/>
    </location>
</feature>
<sequence>MNRRTSMSVRADRLVNMSKTSDSAVRPYIENHRAAFLDAPTEWPRIPSVPARPERTTDIRRSADQLAAKPRETGFPTTEGGAGPAADRAT</sequence>
<proteinExistence type="predicted"/>
<reference evidence="3" key="1">
    <citation type="journal article" date="2019" name="Int. J. Syst. Evol. Microbiol.">
        <title>The Global Catalogue of Microorganisms (GCM) 10K type strain sequencing project: providing services to taxonomists for standard genome sequencing and annotation.</title>
        <authorList>
            <consortium name="The Broad Institute Genomics Platform"/>
            <consortium name="The Broad Institute Genome Sequencing Center for Infectious Disease"/>
            <person name="Wu L."/>
            <person name="Ma J."/>
        </authorList>
    </citation>
    <scope>NUCLEOTIDE SEQUENCE [LARGE SCALE GENOMIC DNA]</scope>
    <source>
        <strain evidence="3">JCM 4524</strain>
    </source>
</reference>
<name>A0ABP6DQ83_9ACTN</name>
<dbReference type="Proteomes" id="UP001500151">
    <property type="component" value="Unassembled WGS sequence"/>
</dbReference>
<accession>A0ABP6DQ83</accession>
<organism evidence="2 3">
    <name type="scientific">Streptomyces vastus</name>
    <dbReference type="NCBI Taxonomy" id="285451"/>
    <lineage>
        <taxon>Bacteria</taxon>
        <taxon>Bacillati</taxon>
        <taxon>Actinomycetota</taxon>
        <taxon>Actinomycetes</taxon>
        <taxon>Kitasatosporales</taxon>
        <taxon>Streptomycetaceae</taxon>
        <taxon>Streptomyces</taxon>
    </lineage>
</organism>
<feature type="region of interest" description="Disordered" evidence="1">
    <location>
        <begin position="46"/>
        <end position="90"/>
    </location>
</feature>
<feature type="compositionally biased region" description="Basic and acidic residues" evidence="1">
    <location>
        <begin position="52"/>
        <end position="63"/>
    </location>
</feature>
<comment type="caution">
    <text evidence="2">The sequence shown here is derived from an EMBL/GenBank/DDBJ whole genome shotgun (WGS) entry which is preliminary data.</text>
</comment>
<evidence type="ECO:0000313" key="3">
    <source>
        <dbReference type="Proteomes" id="UP001500151"/>
    </source>
</evidence>